<evidence type="ECO:0000256" key="4">
    <source>
        <dbReference type="SAM" id="MobiDB-lite"/>
    </source>
</evidence>
<dbReference type="SUPFAM" id="SSF48403">
    <property type="entry name" value="Ankyrin repeat"/>
    <property type="match status" value="1"/>
</dbReference>
<evidence type="ECO:0000256" key="2">
    <source>
        <dbReference type="ARBA" id="ARBA00023043"/>
    </source>
</evidence>
<feature type="repeat" description="ANK" evidence="3">
    <location>
        <begin position="358"/>
        <end position="390"/>
    </location>
</feature>
<dbReference type="InterPro" id="IPR002110">
    <property type="entry name" value="Ankyrin_rpt"/>
</dbReference>
<dbReference type="InterPro" id="IPR001810">
    <property type="entry name" value="F-box_dom"/>
</dbReference>
<evidence type="ECO:0000313" key="6">
    <source>
        <dbReference type="EMBL" id="KAL2797826.1"/>
    </source>
</evidence>
<dbReference type="PROSITE" id="PS50181">
    <property type="entry name" value="FBOX"/>
    <property type="match status" value="1"/>
</dbReference>
<evidence type="ECO:0000256" key="1">
    <source>
        <dbReference type="ARBA" id="ARBA00022737"/>
    </source>
</evidence>
<dbReference type="SMART" id="SM00248">
    <property type="entry name" value="ANK"/>
    <property type="match status" value="7"/>
</dbReference>
<dbReference type="PANTHER" id="PTHR24198">
    <property type="entry name" value="ANKYRIN REPEAT AND PROTEIN KINASE DOMAIN-CONTAINING PROTEIN"/>
    <property type="match status" value="1"/>
</dbReference>
<keyword evidence="7" id="KW-1185">Reference proteome</keyword>
<dbReference type="Gene3D" id="1.25.40.20">
    <property type="entry name" value="Ankyrin repeat-containing domain"/>
    <property type="match status" value="1"/>
</dbReference>
<evidence type="ECO:0000256" key="3">
    <source>
        <dbReference type="PROSITE-ProRule" id="PRU00023"/>
    </source>
</evidence>
<comment type="caution">
    <text evidence="6">The sequence shown here is derived from an EMBL/GenBank/DDBJ whole genome shotgun (WGS) entry which is preliminary data.</text>
</comment>
<feature type="region of interest" description="Disordered" evidence="4">
    <location>
        <begin position="75"/>
        <end position="100"/>
    </location>
</feature>
<protein>
    <submittedName>
        <fullName evidence="6">Ankyrin repeat-containing domain protein</fullName>
    </submittedName>
</protein>
<reference evidence="6 7" key="1">
    <citation type="submission" date="2024-07" db="EMBL/GenBank/DDBJ databases">
        <title>Section-level genome sequencing and comparative genomics of Aspergillus sections Usti and Cavernicolus.</title>
        <authorList>
            <consortium name="Lawrence Berkeley National Laboratory"/>
            <person name="Nybo J.L."/>
            <person name="Vesth T.C."/>
            <person name="Theobald S."/>
            <person name="Frisvad J.C."/>
            <person name="Larsen T.O."/>
            <person name="Kjaerboelling I."/>
            <person name="Rothschild-Mancinelli K."/>
            <person name="Lyhne E.K."/>
            <person name="Kogle M.E."/>
            <person name="Barry K."/>
            <person name="Clum A."/>
            <person name="Na H."/>
            <person name="Ledsgaard L."/>
            <person name="Lin J."/>
            <person name="Lipzen A."/>
            <person name="Kuo A."/>
            <person name="Riley R."/>
            <person name="Mondo S."/>
            <person name="Labutti K."/>
            <person name="Haridas S."/>
            <person name="Pangalinan J."/>
            <person name="Salamov A.A."/>
            <person name="Simmons B.A."/>
            <person name="Magnuson J.K."/>
            <person name="Chen J."/>
            <person name="Drula E."/>
            <person name="Henrissat B."/>
            <person name="Wiebenga A."/>
            <person name="Lubbers R.J."/>
            <person name="Gomes A.C."/>
            <person name="Makela M.R."/>
            <person name="Stajich J."/>
            <person name="Grigoriev I.V."/>
            <person name="Mortensen U.H."/>
            <person name="De Vries R.P."/>
            <person name="Baker S.E."/>
            <person name="Andersen M.R."/>
        </authorList>
    </citation>
    <scope>NUCLEOTIDE SEQUENCE [LARGE SCALE GENOMIC DNA]</scope>
    <source>
        <strain evidence="6 7">CBS 209.92</strain>
    </source>
</reference>
<gene>
    <name evidence="6" type="ORF">BJX66DRAFT_297351</name>
</gene>
<dbReference type="InterPro" id="IPR036770">
    <property type="entry name" value="Ankyrin_rpt-contain_sf"/>
</dbReference>
<evidence type="ECO:0000259" key="5">
    <source>
        <dbReference type="PROSITE" id="PS50181"/>
    </source>
</evidence>
<evidence type="ECO:0000313" key="7">
    <source>
        <dbReference type="Proteomes" id="UP001610563"/>
    </source>
</evidence>
<dbReference type="PROSITE" id="PS50088">
    <property type="entry name" value="ANK_REPEAT"/>
    <property type="match status" value="1"/>
</dbReference>
<dbReference type="PANTHER" id="PTHR24198:SF165">
    <property type="entry name" value="ANKYRIN REPEAT-CONTAINING PROTEIN-RELATED"/>
    <property type="match status" value="1"/>
</dbReference>
<keyword evidence="2 3" id="KW-0040">ANK repeat</keyword>
<dbReference type="EMBL" id="JBFTWV010000017">
    <property type="protein sequence ID" value="KAL2797826.1"/>
    <property type="molecule type" value="Genomic_DNA"/>
</dbReference>
<keyword evidence="1" id="KW-0677">Repeat</keyword>
<organism evidence="6 7">
    <name type="scientific">Aspergillus keveii</name>
    <dbReference type="NCBI Taxonomy" id="714993"/>
    <lineage>
        <taxon>Eukaryota</taxon>
        <taxon>Fungi</taxon>
        <taxon>Dikarya</taxon>
        <taxon>Ascomycota</taxon>
        <taxon>Pezizomycotina</taxon>
        <taxon>Eurotiomycetes</taxon>
        <taxon>Eurotiomycetidae</taxon>
        <taxon>Eurotiales</taxon>
        <taxon>Aspergillaceae</taxon>
        <taxon>Aspergillus</taxon>
        <taxon>Aspergillus subgen. Nidulantes</taxon>
    </lineage>
</organism>
<dbReference type="Pfam" id="PF12796">
    <property type="entry name" value="Ank_2"/>
    <property type="match status" value="1"/>
</dbReference>
<feature type="domain" description="F-box" evidence="5">
    <location>
        <begin position="1"/>
        <end position="46"/>
    </location>
</feature>
<dbReference type="Proteomes" id="UP001610563">
    <property type="component" value="Unassembled WGS sequence"/>
</dbReference>
<proteinExistence type="predicted"/>
<name>A0ABR4GFN5_9EURO</name>
<accession>A0ABR4GFN5</accession>
<sequence>MSLQNLPVELLVDITTFIDSLHALHSLTLTNRGFYALADHVLYEQDAHGSQHAIQWAATHGNMALLNKSLDHGAQVPPVARAPRPERVNPQQPSTPPGPQHPLCLAVEHGHVEIVDCLLNLKCHNLMTNEQKLQVLASAVTGGHVAVVRLLLRRGDIQQSKSWYITEPWPIQVAARQGSREMVEILLADDSNRPDEFPMKRALECALLGGHLHLVPLLLLGSKDEDRCCYGLDFSFSTSGHSPRDTPLCWAVGTGHLEFAQLFLDKSADPDYPRGWDTPPLLVAVQGQERCEEMVRLLTPVTHRIHVTRALTLSMEQADGVIAKILLENGAKPDFNSNDSSVLNGHYGGECMLGMTDELVPPLIAAVSRESEALVRLLVKHGADVNVAYHRGIGSKEKNVPDGFMGAPLLLAMQLGFEEIAAFLRGIGGREEAGTWDEVFQKHFSDWEYKRPGLG</sequence>
<dbReference type="Pfam" id="PF00023">
    <property type="entry name" value="Ank"/>
    <property type="match status" value="2"/>
</dbReference>